<dbReference type="EMBL" id="JABWAB010000001">
    <property type="protein sequence ID" value="KAF6058895.1"/>
    <property type="molecule type" value="Genomic_DNA"/>
</dbReference>
<comment type="caution">
    <text evidence="1">The sequence shown here is derived from an EMBL/GenBank/DDBJ whole genome shotgun (WGS) entry which is preliminary data.</text>
</comment>
<evidence type="ECO:0000313" key="1">
    <source>
        <dbReference type="EMBL" id="KAF6058895.1"/>
    </source>
</evidence>
<proteinExistence type="predicted"/>
<dbReference type="InterPro" id="IPR036915">
    <property type="entry name" value="Cyclin-like_sf"/>
</dbReference>
<dbReference type="Proteomes" id="UP000590412">
    <property type="component" value="Unassembled WGS sequence"/>
</dbReference>
<dbReference type="AlphaFoldDB" id="A0A8X7NQG8"/>
<dbReference type="SUPFAM" id="SSF47954">
    <property type="entry name" value="Cyclin-like"/>
    <property type="match status" value="1"/>
</dbReference>
<dbReference type="PANTHER" id="PTHR15615:SF27">
    <property type="entry name" value="PHO85 CYCLIN CLG1"/>
    <property type="match status" value="1"/>
</dbReference>
<protein>
    <submittedName>
        <fullName evidence="1">Cyclin family protein</fullName>
    </submittedName>
</protein>
<dbReference type="InterPro" id="IPR013922">
    <property type="entry name" value="Cyclin_PHO80-like"/>
</dbReference>
<dbReference type="GO" id="GO:0005634">
    <property type="term" value="C:nucleus"/>
    <property type="evidence" value="ECO:0007669"/>
    <property type="project" value="TreeGrafter"/>
</dbReference>
<dbReference type="GO" id="GO:0000307">
    <property type="term" value="C:cyclin-dependent protein kinase holoenzyme complex"/>
    <property type="evidence" value="ECO:0007669"/>
    <property type="project" value="UniProtKB-ARBA"/>
</dbReference>
<dbReference type="PANTHER" id="PTHR15615">
    <property type="match status" value="1"/>
</dbReference>
<organism evidence="1 2">
    <name type="scientific">Candida parapsilosis</name>
    <name type="common">Yeast</name>
    <dbReference type="NCBI Taxonomy" id="5480"/>
    <lineage>
        <taxon>Eukaryota</taxon>
        <taxon>Fungi</taxon>
        <taxon>Dikarya</taxon>
        <taxon>Ascomycota</taxon>
        <taxon>Saccharomycotina</taxon>
        <taxon>Pichiomycetes</taxon>
        <taxon>Debaryomycetaceae</taxon>
        <taxon>Candida/Lodderomyces clade</taxon>
        <taxon>Candida</taxon>
    </lineage>
</organism>
<dbReference type="GO" id="GO:0019901">
    <property type="term" value="F:protein kinase binding"/>
    <property type="evidence" value="ECO:0007669"/>
    <property type="project" value="InterPro"/>
</dbReference>
<accession>A0A8X7NQG8</accession>
<dbReference type="Gene3D" id="1.10.472.10">
    <property type="entry name" value="Cyclin-like"/>
    <property type="match status" value="1"/>
</dbReference>
<reference evidence="1" key="1">
    <citation type="submission" date="2020-03" db="EMBL/GenBank/DDBJ databases">
        <title>FDA dAtabase for Regulatory Grade micrObial Sequences (FDA-ARGOS): Supporting development and validation of Infectious Disease Dx tests.</title>
        <authorList>
            <person name="Campos J."/>
            <person name="Goldberg B."/>
            <person name="Tallon L."/>
            <person name="Sadzewicz L."/>
            <person name="Vavikolanu K."/>
            <person name="Mehta A."/>
            <person name="Aluvathingal J."/>
            <person name="Nadendla S."/>
            <person name="Nandy P."/>
            <person name="Geyer C."/>
            <person name="Yan Y."/>
            <person name="Sichtig H."/>
        </authorList>
    </citation>
    <scope>NUCLEOTIDE SEQUENCE [LARGE SCALE GENOMIC DNA]</scope>
    <source>
        <strain evidence="1">FDAARGOS_652</strain>
    </source>
</reference>
<name>A0A8X7NQG8_CANPA</name>
<dbReference type="CDD" id="cd20557">
    <property type="entry name" value="CYCLIN_ScPCL1-like"/>
    <property type="match status" value="1"/>
</dbReference>
<sequence length="196" mass="23342">MSNTYYWPVQAQHQYTTDPWHQHFAHEPFPVSQPYYPQSYFQPRQIPYHEQVPLPQLQQLQQPQQSQQPHQLQQSPNLLSRFVYTSTKHNIEHILTATNLSKSTVLVGLVYISRYGFNVSFVKVVVALMLANKFNDDNTFTNKSWSDASGIPVEVLNREEKVWLEDIKWSLLVNESDIWALEQYWESWIRNYYYMV</sequence>
<dbReference type="OrthoDB" id="244495at2759"/>
<gene>
    <name evidence="1" type="ORF">FOB60_000477</name>
</gene>
<evidence type="ECO:0000313" key="2">
    <source>
        <dbReference type="Proteomes" id="UP000590412"/>
    </source>
</evidence>
<dbReference type="GO" id="GO:0016538">
    <property type="term" value="F:cyclin-dependent protein serine/threonine kinase regulator activity"/>
    <property type="evidence" value="ECO:0007669"/>
    <property type="project" value="TreeGrafter"/>
</dbReference>